<evidence type="ECO:0000313" key="3">
    <source>
        <dbReference type="Proteomes" id="UP000634011"/>
    </source>
</evidence>
<evidence type="ECO:0000259" key="1">
    <source>
        <dbReference type="Pfam" id="PF07746"/>
    </source>
</evidence>
<protein>
    <recommendedName>
        <fullName evidence="1">Extradiol ring-cleavage dioxygenase LigAB LigA subunit domain-containing protein</fullName>
    </recommendedName>
</protein>
<name>A0A923HEZ8_9BURK</name>
<dbReference type="InterPro" id="IPR036622">
    <property type="entry name" value="LigA_sf"/>
</dbReference>
<gene>
    <name evidence="2" type="ORF">H8K32_06895</name>
</gene>
<dbReference type="InterPro" id="IPR011986">
    <property type="entry name" value="Xdiol_dOase_LigA"/>
</dbReference>
<organism evidence="2 3">
    <name type="scientific">Undibacterium jejuense</name>
    <dbReference type="NCBI Taxonomy" id="1344949"/>
    <lineage>
        <taxon>Bacteria</taxon>
        <taxon>Pseudomonadati</taxon>
        <taxon>Pseudomonadota</taxon>
        <taxon>Betaproteobacteria</taxon>
        <taxon>Burkholderiales</taxon>
        <taxon>Oxalobacteraceae</taxon>
        <taxon>Undibacterium</taxon>
    </lineage>
</organism>
<dbReference type="Gene3D" id="1.10.700.10">
    <property type="entry name" value="Dioxygenase LigAB, LigA subunit"/>
    <property type="match status" value="1"/>
</dbReference>
<proteinExistence type="predicted"/>
<feature type="domain" description="Extradiol ring-cleavage dioxygenase LigAB LigA subunit" evidence="1">
    <location>
        <begin position="8"/>
        <end position="51"/>
    </location>
</feature>
<comment type="caution">
    <text evidence="2">The sequence shown here is derived from an EMBL/GenBank/DDBJ whole genome shotgun (WGS) entry which is preliminary data.</text>
</comment>
<dbReference type="Pfam" id="PF07746">
    <property type="entry name" value="LigA"/>
    <property type="match status" value="1"/>
</dbReference>
<keyword evidence="3" id="KW-1185">Reference proteome</keyword>
<dbReference type="Proteomes" id="UP000634011">
    <property type="component" value="Unassembled WGS sequence"/>
</dbReference>
<reference evidence="2" key="1">
    <citation type="submission" date="2020-08" db="EMBL/GenBank/DDBJ databases">
        <title>Novel species isolated from subtropical streams in China.</title>
        <authorList>
            <person name="Lu H."/>
        </authorList>
    </citation>
    <scope>NUCLEOTIDE SEQUENCE</scope>
    <source>
        <strain evidence="2">KACC 12607</strain>
    </source>
</reference>
<dbReference type="AlphaFoldDB" id="A0A923HEZ8"/>
<sequence length="71" mass="7664">MSKLVDYLNHLDQNADARAAHSKDPHAAMTHFGLSHEEQAAVKSRDKNHIAKVAGIDPAEVGAVEIPEATH</sequence>
<accession>A0A923HEZ8</accession>
<dbReference type="RefSeq" id="WP_186911751.1">
    <property type="nucleotide sequence ID" value="NZ_JACOFV010000005.1"/>
</dbReference>
<evidence type="ECO:0000313" key="2">
    <source>
        <dbReference type="EMBL" id="MBC3861820.1"/>
    </source>
</evidence>
<dbReference type="EMBL" id="JACOFV010000005">
    <property type="protein sequence ID" value="MBC3861820.1"/>
    <property type="molecule type" value="Genomic_DNA"/>
</dbReference>
<dbReference type="SUPFAM" id="SSF48076">
    <property type="entry name" value="LigA subunit of an aromatic-ring-opening dioxygenase LigAB"/>
    <property type="match status" value="1"/>
</dbReference>